<keyword evidence="2" id="KW-1185">Reference proteome</keyword>
<protein>
    <submittedName>
        <fullName evidence="1">Uncharacterized protein</fullName>
    </submittedName>
</protein>
<dbReference type="AlphaFoldDB" id="A0AAW0ATZ3"/>
<feature type="non-terminal residue" evidence="1">
    <location>
        <position position="87"/>
    </location>
</feature>
<dbReference type="EMBL" id="JAWWNJ010000050">
    <property type="protein sequence ID" value="KAK7016547.1"/>
    <property type="molecule type" value="Genomic_DNA"/>
</dbReference>
<dbReference type="Proteomes" id="UP001362999">
    <property type="component" value="Unassembled WGS sequence"/>
</dbReference>
<reference evidence="1 2" key="1">
    <citation type="journal article" date="2024" name="J Genomics">
        <title>Draft genome sequencing and assembly of Favolaschia claudopus CIRM-BRFM 2984 isolated from oak limbs.</title>
        <authorList>
            <person name="Navarro D."/>
            <person name="Drula E."/>
            <person name="Chaduli D."/>
            <person name="Cazenave R."/>
            <person name="Ahrendt S."/>
            <person name="Wang J."/>
            <person name="Lipzen A."/>
            <person name="Daum C."/>
            <person name="Barry K."/>
            <person name="Grigoriev I.V."/>
            <person name="Favel A."/>
            <person name="Rosso M.N."/>
            <person name="Martin F."/>
        </authorList>
    </citation>
    <scope>NUCLEOTIDE SEQUENCE [LARGE SCALE GENOMIC DNA]</scope>
    <source>
        <strain evidence="1 2">CIRM-BRFM 2984</strain>
    </source>
</reference>
<evidence type="ECO:0000313" key="2">
    <source>
        <dbReference type="Proteomes" id="UP001362999"/>
    </source>
</evidence>
<proteinExistence type="predicted"/>
<accession>A0AAW0ATZ3</accession>
<comment type="caution">
    <text evidence="1">The sequence shown here is derived from an EMBL/GenBank/DDBJ whole genome shotgun (WGS) entry which is preliminary data.</text>
</comment>
<evidence type="ECO:0000313" key="1">
    <source>
        <dbReference type="EMBL" id="KAK7016547.1"/>
    </source>
</evidence>
<sequence length="87" mass="9740">MAMDCNESMVTARCSILSPRIRLQRNSSRSFALVFVESNLRPSIEPTSPPLPSFVRHPIARNPGLKFDTNRRIHSRVVVFTAPSGFA</sequence>
<gene>
    <name evidence="1" type="ORF">R3P38DRAFT_3275800</name>
</gene>
<organism evidence="1 2">
    <name type="scientific">Favolaschia claudopus</name>
    <dbReference type="NCBI Taxonomy" id="2862362"/>
    <lineage>
        <taxon>Eukaryota</taxon>
        <taxon>Fungi</taxon>
        <taxon>Dikarya</taxon>
        <taxon>Basidiomycota</taxon>
        <taxon>Agaricomycotina</taxon>
        <taxon>Agaricomycetes</taxon>
        <taxon>Agaricomycetidae</taxon>
        <taxon>Agaricales</taxon>
        <taxon>Marasmiineae</taxon>
        <taxon>Mycenaceae</taxon>
        <taxon>Favolaschia</taxon>
    </lineage>
</organism>
<name>A0AAW0ATZ3_9AGAR</name>